<dbReference type="Gene3D" id="1.10.10.60">
    <property type="entry name" value="Homeodomain-like"/>
    <property type="match status" value="2"/>
</dbReference>
<evidence type="ECO:0000256" key="2">
    <source>
        <dbReference type="ARBA" id="ARBA00023125"/>
    </source>
</evidence>
<dbReference type="SUPFAM" id="SSF46689">
    <property type="entry name" value="Homeodomain-like"/>
    <property type="match status" value="2"/>
</dbReference>
<dbReference type="PROSITE" id="PS01124">
    <property type="entry name" value="HTH_ARAC_FAMILY_2"/>
    <property type="match status" value="1"/>
</dbReference>
<dbReference type="InterPro" id="IPR009057">
    <property type="entry name" value="Homeodomain-like_sf"/>
</dbReference>
<evidence type="ECO:0000313" key="6">
    <source>
        <dbReference type="Proteomes" id="UP000521313"/>
    </source>
</evidence>
<dbReference type="Proteomes" id="UP000521313">
    <property type="component" value="Unassembled WGS sequence"/>
</dbReference>
<dbReference type="RefSeq" id="WP_183376240.1">
    <property type="nucleotide sequence ID" value="NZ_JACHHD010000014.1"/>
</dbReference>
<accession>A0A7W8D4F0</accession>
<dbReference type="InterPro" id="IPR018062">
    <property type="entry name" value="HTH_AraC-typ_CS"/>
</dbReference>
<reference evidence="5 6" key="1">
    <citation type="submission" date="2020-08" db="EMBL/GenBank/DDBJ databases">
        <title>Genomic Encyclopedia of Type Strains, Phase IV (KMG-IV): sequencing the most valuable type-strain genomes for metagenomic binning, comparative biology and taxonomic classification.</title>
        <authorList>
            <person name="Goeker M."/>
        </authorList>
    </citation>
    <scope>NUCLEOTIDE SEQUENCE [LARGE SCALE GENOMIC DNA]</scope>
    <source>
        <strain evidence="5 6">DSM 26963</strain>
    </source>
</reference>
<keyword evidence="1" id="KW-0805">Transcription regulation</keyword>
<dbReference type="EMBL" id="JACHHD010000014">
    <property type="protein sequence ID" value="MBB5185360.1"/>
    <property type="molecule type" value="Genomic_DNA"/>
</dbReference>
<evidence type="ECO:0000256" key="3">
    <source>
        <dbReference type="ARBA" id="ARBA00023163"/>
    </source>
</evidence>
<dbReference type="PANTHER" id="PTHR43280:SF2">
    <property type="entry name" value="HTH-TYPE TRANSCRIPTIONAL REGULATOR EXSA"/>
    <property type="match status" value="1"/>
</dbReference>
<evidence type="ECO:0000259" key="4">
    <source>
        <dbReference type="PROSITE" id="PS01124"/>
    </source>
</evidence>
<dbReference type="InterPro" id="IPR018060">
    <property type="entry name" value="HTH_AraC"/>
</dbReference>
<keyword evidence="2 5" id="KW-0238">DNA-binding</keyword>
<protein>
    <submittedName>
        <fullName evidence="5">AraC-like DNA-binding protein</fullName>
    </submittedName>
</protein>
<dbReference type="AlphaFoldDB" id="A0A7W8D4F0"/>
<organism evidence="5 6">
    <name type="scientific">Faecalicoccus acidiformans</name>
    <dbReference type="NCBI Taxonomy" id="915173"/>
    <lineage>
        <taxon>Bacteria</taxon>
        <taxon>Bacillati</taxon>
        <taxon>Bacillota</taxon>
        <taxon>Erysipelotrichia</taxon>
        <taxon>Erysipelotrichales</taxon>
        <taxon>Erysipelotrichaceae</taxon>
        <taxon>Faecalicoccus</taxon>
    </lineage>
</organism>
<dbReference type="SMART" id="SM00342">
    <property type="entry name" value="HTH_ARAC"/>
    <property type="match status" value="1"/>
</dbReference>
<keyword evidence="3" id="KW-0804">Transcription</keyword>
<comment type="caution">
    <text evidence="5">The sequence shown here is derived from an EMBL/GenBank/DDBJ whole genome shotgun (WGS) entry which is preliminary data.</text>
</comment>
<evidence type="ECO:0000313" key="5">
    <source>
        <dbReference type="EMBL" id="MBB5185360.1"/>
    </source>
</evidence>
<dbReference type="GO" id="GO:0043565">
    <property type="term" value="F:sequence-specific DNA binding"/>
    <property type="evidence" value="ECO:0007669"/>
    <property type="project" value="InterPro"/>
</dbReference>
<dbReference type="PROSITE" id="PS00041">
    <property type="entry name" value="HTH_ARAC_FAMILY_1"/>
    <property type="match status" value="1"/>
</dbReference>
<evidence type="ECO:0000256" key="1">
    <source>
        <dbReference type="ARBA" id="ARBA00023015"/>
    </source>
</evidence>
<feature type="domain" description="HTH araC/xylS-type" evidence="4">
    <location>
        <begin position="173"/>
        <end position="271"/>
    </location>
</feature>
<name>A0A7W8D4F0_9FIRM</name>
<sequence length="279" mass="33124">MFETEYAEHKKHYLLESEHPLRHALHLAVEIGRIRTKKHILYSIELGKEDCLVISWYENLGIVTIDDKRISPDINTTLILLRRHKIELNLNDVELEYCLIKGKKMSSVFEKDFYVLDSTAYKKVNYFFNSIYSSLTKYKTCDIFMNSSSVYRFYSDVIHLNIDKDNKKSILVKKAVEYIEDHFKEDICLDDICKFLGYSKYYVLHVFQEVMELSVHDFIVRRRLTEVKSLLLEDRLTIEEIAQSCGFKSDIVLYKAFKRIYSITPGQFKKMNTMKIEEQ</sequence>
<dbReference type="GO" id="GO:0003700">
    <property type="term" value="F:DNA-binding transcription factor activity"/>
    <property type="evidence" value="ECO:0007669"/>
    <property type="project" value="InterPro"/>
</dbReference>
<gene>
    <name evidence="5" type="ORF">HNQ43_001414</name>
</gene>
<proteinExistence type="predicted"/>
<dbReference type="PANTHER" id="PTHR43280">
    <property type="entry name" value="ARAC-FAMILY TRANSCRIPTIONAL REGULATOR"/>
    <property type="match status" value="1"/>
</dbReference>
<dbReference type="Pfam" id="PF12833">
    <property type="entry name" value="HTH_18"/>
    <property type="match status" value="1"/>
</dbReference>